<evidence type="ECO:0000313" key="3">
    <source>
        <dbReference type="Proteomes" id="UP000716906"/>
    </source>
</evidence>
<accession>A0ABS2E4I6</accession>
<proteinExistence type="predicted"/>
<dbReference type="Proteomes" id="UP000716906">
    <property type="component" value="Unassembled WGS sequence"/>
</dbReference>
<dbReference type="Gene3D" id="2.60.40.10">
    <property type="entry name" value="Immunoglobulins"/>
    <property type="match status" value="2"/>
</dbReference>
<evidence type="ECO:0000259" key="1">
    <source>
        <dbReference type="Pfam" id="PF16403"/>
    </source>
</evidence>
<dbReference type="InterPro" id="IPR013783">
    <property type="entry name" value="Ig-like_fold"/>
</dbReference>
<organism evidence="2 3">
    <name type="scientific">Faecalicatena fissicatena</name>
    <dbReference type="NCBI Taxonomy" id="290055"/>
    <lineage>
        <taxon>Bacteria</taxon>
        <taxon>Bacillati</taxon>
        <taxon>Bacillota</taxon>
        <taxon>Clostridia</taxon>
        <taxon>Lachnospirales</taxon>
        <taxon>Lachnospiraceae</taxon>
        <taxon>Faecalicatena</taxon>
    </lineage>
</organism>
<protein>
    <submittedName>
        <fullName evidence="2">DUF5011 domain-containing protein</fullName>
    </submittedName>
</protein>
<feature type="domain" description="Pesticidal crystal protein Cry22Aa Ig-like" evidence="1">
    <location>
        <begin position="137"/>
        <end position="200"/>
    </location>
</feature>
<keyword evidence="3" id="KW-1185">Reference proteome</keyword>
<evidence type="ECO:0000313" key="2">
    <source>
        <dbReference type="EMBL" id="MBM6736524.1"/>
    </source>
</evidence>
<sequence length="206" mass="22679">MRTKIIAVLLLLSVALGGVLSVVKIRQDREPPVISIPEVRSYSMGVSDEELLQGVTAEDGQDGDVTDSLRIESVYKETEEEMLTVIYVAKDSSNNVAKCQRSYTIDQSDSDQNIQDQQTTVETASTVPQIILTTNGLELPVGSVFNALDYVKEIIDDKDTEEDLWTRINVTGQIDTNIAGQYQVEYYVVDSDGNQSPAARLTVSVL</sequence>
<reference evidence="2 3" key="1">
    <citation type="journal article" date="2021" name="Sci. Rep.">
        <title>The distribution of antibiotic resistance genes in chicken gut microbiota commensals.</title>
        <authorList>
            <person name="Juricova H."/>
            <person name="Matiasovicova J."/>
            <person name="Kubasova T."/>
            <person name="Cejkova D."/>
            <person name="Rychlik I."/>
        </authorList>
    </citation>
    <scope>NUCLEOTIDE SEQUENCE [LARGE SCALE GENOMIC DNA]</scope>
    <source>
        <strain evidence="2 3">An773</strain>
    </source>
</reference>
<name>A0ABS2E4I6_9FIRM</name>
<gene>
    <name evidence="2" type="ORF">H7U36_00170</name>
</gene>
<dbReference type="Pfam" id="PF16403">
    <property type="entry name" value="Bact_surface_Ig-like"/>
    <property type="match status" value="1"/>
</dbReference>
<dbReference type="InterPro" id="IPR032179">
    <property type="entry name" value="Cry22Aa_Ig-like"/>
</dbReference>
<dbReference type="RefSeq" id="WP_033124820.1">
    <property type="nucleotide sequence ID" value="NZ_JACLYY010000001.1"/>
</dbReference>
<dbReference type="EMBL" id="JACLYY010000001">
    <property type="protein sequence ID" value="MBM6736524.1"/>
    <property type="molecule type" value="Genomic_DNA"/>
</dbReference>
<comment type="caution">
    <text evidence="2">The sequence shown here is derived from an EMBL/GenBank/DDBJ whole genome shotgun (WGS) entry which is preliminary data.</text>
</comment>